<name>A0A8H5D5J7_9AGAR</name>
<dbReference type="OrthoDB" id="3232239at2759"/>
<dbReference type="Proteomes" id="UP000559027">
    <property type="component" value="Unassembled WGS sequence"/>
</dbReference>
<proteinExistence type="predicted"/>
<organism evidence="1 2">
    <name type="scientific">Leucocoprinus leucothites</name>
    <dbReference type="NCBI Taxonomy" id="201217"/>
    <lineage>
        <taxon>Eukaryota</taxon>
        <taxon>Fungi</taxon>
        <taxon>Dikarya</taxon>
        <taxon>Basidiomycota</taxon>
        <taxon>Agaricomycotina</taxon>
        <taxon>Agaricomycetes</taxon>
        <taxon>Agaricomycetidae</taxon>
        <taxon>Agaricales</taxon>
        <taxon>Agaricineae</taxon>
        <taxon>Agaricaceae</taxon>
        <taxon>Leucocoprinus</taxon>
    </lineage>
</organism>
<evidence type="ECO:0000313" key="1">
    <source>
        <dbReference type="EMBL" id="KAF5353895.1"/>
    </source>
</evidence>
<keyword evidence="2" id="KW-1185">Reference proteome</keyword>
<gene>
    <name evidence="1" type="ORF">D9756_007114</name>
</gene>
<accession>A0A8H5D5J7</accession>
<dbReference type="AlphaFoldDB" id="A0A8H5D5J7"/>
<evidence type="ECO:0000313" key="2">
    <source>
        <dbReference type="Proteomes" id="UP000559027"/>
    </source>
</evidence>
<sequence>MTDSDTSTPILPQDILYLITEHAAKDVATLLKLCLVCRALLHQAQRVLYTDISLVDTGHNLNRGAPGKKVTMLKFFDTVTTHSALAQYVRSFSYRGRGLGFGWWERMNGALQSMVHLRSFALEGSQLPVATVLFKGCTFQLREFTWKHFYFQVRPPCPRSPEEHLRNFLSTQKEIRFLSTSFVSTQVLPIICPLLGTLVGDTQTIMQVLPDRETVTKLVWVETHWNTEFDIDVISSALSHVRILSLGGSVPRHSLATQLTVLKYALETKHGIWVYLLIPVV</sequence>
<evidence type="ECO:0008006" key="3">
    <source>
        <dbReference type="Google" id="ProtNLM"/>
    </source>
</evidence>
<dbReference type="EMBL" id="JAACJO010000009">
    <property type="protein sequence ID" value="KAF5353895.1"/>
    <property type="molecule type" value="Genomic_DNA"/>
</dbReference>
<comment type="caution">
    <text evidence="1">The sequence shown here is derived from an EMBL/GenBank/DDBJ whole genome shotgun (WGS) entry which is preliminary data.</text>
</comment>
<reference evidence="1 2" key="1">
    <citation type="journal article" date="2020" name="ISME J.">
        <title>Uncovering the hidden diversity of litter-decomposition mechanisms in mushroom-forming fungi.</title>
        <authorList>
            <person name="Floudas D."/>
            <person name="Bentzer J."/>
            <person name="Ahren D."/>
            <person name="Johansson T."/>
            <person name="Persson P."/>
            <person name="Tunlid A."/>
        </authorList>
    </citation>
    <scope>NUCLEOTIDE SEQUENCE [LARGE SCALE GENOMIC DNA]</scope>
    <source>
        <strain evidence="1 2">CBS 146.42</strain>
    </source>
</reference>
<protein>
    <recommendedName>
        <fullName evidence="3">F-box domain-containing protein</fullName>
    </recommendedName>
</protein>